<evidence type="ECO:0000313" key="2">
    <source>
        <dbReference type="EMBL" id="KAG8433054.1"/>
    </source>
</evidence>
<keyword evidence="3" id="KW-1185">Reference proteome</keyword>
<dbReference type="EMBL" id="JAACNH010000009">
    <property type="protein sequence ID" value="KAG8433054.1"/>
    <property type="molecule type" value="Genomic_DNA"/>
</dbReference>
<organism evidence="2 3">
    <name type="scientific">Hymenochirus boettgeri</name>
    <name type="common">Congo dwarf clawed frog</name>
    <dbReference type="NCBI Taxonomy" id="247094"/>
    <lineage>
        <taxon>Eukaryota</taxon>
        <taxon>Metazoa</taxon>
        <taxon>Chordata</taxon>
        <taxon>Craniata</taxon>
        <taxon>Vertebrata</taxon>
        <taxon>Euteleostomi</taxon>
        <taxon>Amphibia</taxon>
        <taxon>Batrachia</taxon>
        <taxon>Anura</taxon>
        <taxon>Pipoidea</taxon>
        <taxon>Pipidae</taxon>
        <taxon>Pipinae</taxon>
        <taxon>Hymenochirus</taxon>
    </lineage>
</organism>
<evidence type="ECO:0000313" key="3">
    <source>
        <dbReference type="Proteomes" id="UP000812440"/>
    </source>
</evidence>
<dbReference type="Proteomes" id="UP000812440">
    <property type="component" value="Chromosome 9"/>
</dbReference>
<keyword evidence="1" id="KW-0732">Signal</keyword>
<comment type="caution">
    <text evidence="2">The sequence shown here is derived from an EMBL/GenBank/DDBJ whole genome shotgun (WGS) entry which is preliminary data.</text>
</comment>
<evidence type="ECO:0000256" key="1">
    <source>
        <dbReference type="SAM" id="SignalP"/>
    </source>
</evidence>
<evidence type="ECO:0008006" key="4">
    <source>
        <dbReference type="Google" id="ProtNLM"/>
    </source>
</evidence>
<reference evidence="2" key="1">
    <citation type="thesis" date="2020" institute="ProQuest LLC" country="789 East Eisenhower Parkway, Ann Arbor, MI, USA">
        <title>Comparative Genomics and Chromosome Evolution.</title>
        <authorList>
            <person name="Mudd A.B."/>
        </authorList>
    </citation>
    <scope>NUCLEOTIDE SEQUENCE</scope>
    <source>
        <strain evidence="2">Female2</strain>
        <tissue evidence="2">Blood</tissue>
    </source>
</reference>
<proteinExistence type="predicted"/>
<sequence>MFSPFYSLLLLFCAQICLCGKLQRPCCSCYLMKVYSVTCCPVTLGLLYKEGSRGVAICLLKIPWLFLLCCNLFKDNVKSGFLQALFMVK</sequence>
<gene>
    <name evidence="2" type="ORF">GDO86_017360</name>
</gene>
<name>A0A8T2IPT5_9PIPI</name>
<protein>
    <recommendedName>
        <fullName evidence="4">Secreted protein</fullName>
    </recommendedName>
</protein>
<feature type="signal peptide" evidence="1">
    <location>
        <begin position="1"/>
        <end position="19"/>
    </location>
</feature>
<dbReference type="AlphaFoldDB" id="A0A8T2IPT5"/>
<accession>A0A8T2IPT5</accession>
<feature type="chain" id="PRO_5035767701" description="Secreted protein" evidence="1">
    <location>
        <begin position="20"/>
        <end position="89"/>
    </location>
</feature>